<keyword evidence="4 7" id="KW-0812">Transmembrane</keyword>
<protein>
    <submittedName>
        <fullName evidence="9">Sugar ABC transporter permease</fullName>
    </submittedName>
</protein>
<evidence type="ECO:0000313" key="9">
    <source>
        <dbReference type="EMBL" id="MBR0796048.1"/>
    </source>
</evidence>
<dbReference type="PROSITE" id="PS50928">
    <property type="entry name" value="ABC_TM1"/>
    <property type="match status" value="1"/>
</dbReference>
<keyword evidence="2 7" id="KW-0813">Transport</keyword>
<dbReference type="PANTHER" id="PTHR30193:SF37">
    <property type="entry name" value="INNER MEMBRANE ABC TRANSPORTER PERMEASE PROTEIN YCJO"/>
    <property type="match status" value="1"/>
</dbReference>
<dbReference type="SUPFAM" id="SSF161098">
    <property type="entry name" value="MetI-like"/>
    <property type="match status" value="1"/>
</dbReference>
<feature type="transmembrane region" description="Helical" evidence="7">
    <location>
        <begin position="84"/>
        <end position="110"/>
    </location>
</feature>
<feature type="domain" description="ABC transmembrane type-1" evidence="8">
    <location>
        <begin position="85"/>
        <end position="297"/>
    </location>
</feature>
<gene>
    <name evidence="9" type="ORF">JQ615_11670</name>
</gene>
<evidence type="ECO:0000256" key="4">
    <source>
        <dbReference type="ARBA" id="ARBA00022692"/>
    </source>
</evidence>
<dbReference type="EMBL" id="JAFCJH010000009">
    <property type="protein sequence ID" value="MBR0796048.1"/>
    <property type="molecule type" value="Genomic_DNA"/>
</dbReference>
<comment type="subcellular location">
    <subcellularLocation>
        <location evidence="1 7">Cell membrane</location>
        <topology evidence="1 7">Multi-pass membrane protein</topology>
    </subcellularLocation>
</comment>
<dbReference type="Proteomes" id="UP001315278">
    <property type="component" value="Unassembled WGS sequence"/>
</dbReference>
<evidence type="ECO:0000256" key="2">
    <source>
        <dbReference type="ARBA" id="ARBA00022448"/>
    </source>
</evidence>
<reference evidence="10" key="1">
    <citation type="journal article" date="2021" name="ISME J.">
        <title>Evolutionary origin and ecological implication of a unique nif island in free-living Bradyrhizobium lineages.</title>
        <authorList>
            <person name="Tao J."/>
        </authorList>
    </citation>
    <scope>NUCLEOTIDE SEQUENCE [LARGE SCALE GENOMIC DNA]</scope>
    <source>
        <strain evidence="10">SZCCT0434</strain>
    </source>
</reference>
<dbReference type="RefSeq" id="WP_212492634.1">
    <property type="nucleotide sequence ID" value="NZ_JAFCJH010000009.1"/>
</dbReference>
<evidence type="ECO:0000259" key="8">
    <source>
        <dbReference type="PROSITE" id="PS50928"/>
    </source>
</evidence>
<dbReference type="PANTHER" id="PTHR30193">
    <property type="entry name" value="ABC TRANSPORTER PERMEASE PROTEIN"/>
    <property type="match status" value="1"/>
</dbReference>
<name>A0ABS5FGZ0_9BRAD</name>
<comment type="similarity">
    <text evidence="7">Belongs to the binding-protein-dependent transport system permease family.</text>
</comment>
<keyword evidence="5 7" id="KW-1133">Transmembrane helix</keyword>
<evidence type="ECO:0000256" key="7">
    <source>
        <dbReference type="RuleBase" id="RU363032"/>
    </source>
</evidence>
<dbReference type="Pfam" id="PF00528">
    <property type="entry name" value="BPD_transp_1"/>
    <property type="match status" value="1"/>
</dbReference>
<dbReference type="Gene3D" id="1.10.3720.10">
    <property type="entry name" value="MetI-like"/>
    <property type="match status" value="1"/>
</dbReference>
<feature type="transmembrane region" description="Helical" evidence="7">
    <location>
        <begin position="30"/>
        <end position="49"/>
    </location>
</feature>
<feature type="transmembrane region" description="Helical" evidence="7">
    <location>
        <begin position="227"/>
        <end position="249"/>
    </location>
</feature>
<keyword evidence="3" id="KW-1003">Cell membrane</keyword>
<evidence type="ECO:0000256" key="6">
    <source>
        <dbReference type="ARBA" id="ARBA00023136"/>
    </source>
</evidence>
<sequence>MTALSPSETSGTAHDAISAPAPRRTLSEGAVAAIFLAPAVVAVLILRIWPTSLALWQSVHVGAAGRFGLENYTFLFSDPSFHDALTATLLFSLIVNPFQIACALGLALVLNRDLPAGPLWRTLTLLPVAVPQSVSAIIMGVVFRPDGPANALLATIGLPAQGFLTTPEQALYTIILIVSWIGVGYWTTFLLAGLKEIPAALYEAAVIDGANKWQQFRFITLPQLRRPLTFVLVADTVANFLVFAPVQILTKGGPQGSTNLIMNDIYTRGFLSGDMRGAAAETGILVAIVVVIVAIQFRMMTGAKSE</sequence>
<evidence type="ECO:0000256" key="5">
    <source>
        <dbReference type="ARBA" id="ARBA00022989"/>
    </source>
</evidence>
<organism evidence="9 10">
    <name type="scientific">Bradyrhizobium jicamae</name>
    <dbReference type="NCBI Taxonomy" id="280332"/>
    <lineage>
        <taxon>Bacteria</taxon>
        <taxon>Pseudomonadati</taxon>
        <taxon>Pseudomonadota</taxon>
        <taxon>Alphaproteobacteria</taxon>
        <taxon>Hyphomicrobiales</taxon>
        <taxon>Nitrobacteraceae</taxon>
        <taxon>Bradyrhizobium</taxon>
    </lineage>
</organism>
<feature type="transmembrane region" description="Helical" evidence="7">
    <location>
        <begin position="278"/>
        <end position="297"/>
    </location>
</feature>
<dbReference type="CDD" id="cd06261">
    <property type="entry name" value="TM_PBP2"/>
    <property type="match status" value="1"/>
</dbReference>
<proteinExistence type="inferred from homology"/>
<evidence type="ECO:0000256" key="1">
    <source>
        <dbReference type="ARBA" id="ARBA00004651"/>
    </source>
</evidence>
<dbReference type="InterPro" id="IPR000515">
    <property type="entry name" value="MetI-like"/>
</dbReference>
<keyword evidence="10" id="KW-1185">Reference proteome</keyword>
<feature type="transmembrane region" description="Helical" evidence="7">
    <location>
        <begin position="170"/>
        <end position="192"/>
    </location>
</feature>
<keyword evidence="6 7" id="KW-0472">Membrane</keyword>
<evidence type="ECO:0000256" key="3">
    <source>
        <dbReference type="ARBA" id="ARBA00022475"/>
    </source>
</evidence>
<dbReference type="InterPro" id="IPR035906">
    <property type="entry name" value="MetI-like_sf"/>
</dbReference>
<feature type="transmembrane region" description="Helical" evidence="7">
    <location>
        <begin position="122"/>
        <end position="143"/>
    </location>
</feature>
<dbReference type="InterPro" id="IPR051393">
    <property type="entry name" value="ABC_transporter_permease"/>
</dbReference>
<accession>A0ABS5FGZ0</accession>
<comment type="caution">
    <text evidence="9">The sequence shown here is derived from an EMBL/GenBank/DDBJ whole genome shotgun (WGS) entry which is preliminary data.</text>
</comment>
<evidence type="ECO:0000313" key="10">
    <source>
        <dbReference type="Proteomes" id="UP001315278"/>
    </source>
</evidence>